<reference evidence="2" key="1">
    <citation type="submission" date="2021-03" db="EMBL/GenBank/DDBJ databases">
        <title>Taxonomic study of Clostridium polyendosporum from meadow-gley soil under rice.</title>
        <authorList>
            <person name="Kobayashi H."/>
            <person name="Tanizawa Y."/>
            <person name="Yagura M."/>
        </authorList>
    </citation>
    <scope>NUCLEOTIDE SEQUENCE</scope>
    <source>
        <strain evidence="2">JCM 30710</strain>
    </source>
</reference>
<dbReference type="Proteomes" id="UP000679179">
    <property type="component" value="Unassembled WGS sequence"/>
</dbReference>
<gene>
    <name evidence="2" type="ORF">CPJCM30710_16770</name>
</gene>
<dbReference type="EMBL" id="BOPZ01000012">
    <property type="protein sequence ID" value="GIM29011.1"/>
    <property type="molecule type" value="Genomic_DNA"/>
</dbReference>
<dbReference type="PROSITE" id="PS50206">
    <property type="entry name" value="RHODANESE_3"/>
    <property type="match status" value="1"/>
</dbReference>
<proteinExistence type="predicted"/>
<keyword evidence="3" id="KW-1185">Reference proteome</keyword>
<dbReference type="CDD" id="cd00158">
    <property type="entry name" value="RHOD"/>
    <property type="match status" value="1"/>
</dbReference>
<name>A0A919VGU8_9CLOT</name>
<dbReference type="InterPro" id="IPR001763">
    <property type="entry name" value="Rhodanese-like_dom"/>
</dbReference>
<protein>
    <submittedName>
        <fullName evidence="2">Rhodanese-like domain-containing protein</fullName>
    </submittedName>
</protein>
<evidence type="ECO:0000259" key="1">
    <source>
        <dbReference type="PROSITE" id="PS50206"/>
    </source>
</evidence>
<sequence length="97" mass="11412">MNQITIAEAKKLINDNENVLVLDVRTQEEYTVGHILESIPIPANELPLRIHEIEEYYDKPVIVHCQSGRRSPAVVLFLENNGFKEIYHMYEGYKKWR</sequence>
<dbReference type="Gene3D" id="3.40.250.10">
    <property type="entry name" value="Rhodanese-like domain"/>
    <property type="match status" value="1"/>
</dbReference>
<dbReference type="InterPro" id="IPR036873">
    <property type="entry name" value="Rhodanese-like_dom_sf"/>
</dbReference>
<organism evidence="2 3">
    <name type="scientific">Clostridium polyendosporum</name>
    <dbReference type="NCBI Taxonomy" id="69208"/>
    <lineage>
        <taxon>Bacteria</taxon>
        <taxon>Bacillati</taxon>
        <taxon>Bacillota</taxon>
        <taxon>Clostridia</taxon>
        <taxon>Eubacteriales</taxon>
        <taxon>Clostridiaceae</taxon>
        <taxon>Clostridium</taxon>
    </lineage>
</organism>
<feature type="domain" description="Rhodanese" evidence="1">
    <location>
        <begin position="15"/>
        <end position="97"/>
    </location>
</feature>
<dbReference type="SMART" id="SM00450">
    <property type="entry name" value="RHOD"/>
    <property type="match status" value="1"/>
</dbReference>
<dbReference type="SUPFAM" id="SSF52821">
    <property type="entry name" value="Rhodanese/Cell cycle control phosphatase"/>
    <property type="match status" value="1"/>
</dbReference>
<dbReference type="PANTHER" id="PTHR43031">
    <property type="entry name" value="FAD-DEPENDENT OXIDOREDUCTASE"/>
    <property type="match status" value="1"/>
</dbReference>
<comment type="caution">
    <text evidence="2">The sequence shown here is derived from an EMBL/GenBank/DDBJ whole genome shotgun (WGS) entry which is preliminary data.</text>
</comment>
<dbReference type="AlphaFoldDB" id="A0A919VGU8"/>
<dbReference type="PANTHER" id="PTHR43031:SF18">
    <property type="entry name" value="RHODANESE-RELATED SULFURTRANSFERASES"/>
    <property type="match status" value="1"/>
</dbReference>
<accession>A0A919VGU8</accession>
<dbReference type="InterPro" id="IPR050229">
    <property type="entry name" value="GlpE_sulfurtransferase"/>
</dbReference>
<dbReference type="RefSeq" id="WP_212903727.1">
    <property type="nucleotide sequence ID" value="NZ_BOPZ01000012.1"/>
</dbReference>
<evidence type="ECO:0000313" key="2">
    <source>
        <dbReference type="EMBL" id="GIM29011.1"/>
    </source>
</evidence>
<evidence type="ECO:0000313" key="3">
    <source>
        <dbReference type="Proteomes" id="UP000679179"/>
    </source>
</evidence>
<dbReference type="Pfam" id="PF00581">
    <property type="entry name" value="Rhodanese"/>
    <property type="match status" value="1"/>
</dbReference>